<evidence type="ECO:0000256" key="2">
    <source>
        <dbReference type="ARBA" id="ARBA00004733"/>
    </source>
</evidence>
<evidence type="ECO:0000256" key="4">
    <source>
        <dbReference type="ARBA" id="ARBA00022605"/>
    </source>
</evidence>
<organism evidence="11 12">
    <name type="scientific">Clostridium uliginosum</name>
    <dbReference type="NCBI Taxonomy" id="119641"/>
    <lineage>
        <taxon>Bacteria</taxon>
        <taxon>Bacillati</taxon>
        <taxon>Bacillota</taxon>
        <taxon>Clostridia</taxon>
        <taxon>Eubacteriales</taxon>
        <taxon>Clostridiaceae</taxon>
        <taxon>Clostridium</taxon>
    </lineage>
</organism>
<dbReference type="EMBL" id="FOMG01000001">
    <property type="protein sequence ID" value="SFC18884.1"/>
    <property type="molecule type" value="Genomic_DNA"/>
</dbReference>
<evidence type="ECO:0000256" key="9">
    <source>
        <dbReference type="HAMAP-Rule" id="MF_00131"/>
    </source>
</evidence>
<dbReference type="UniPathway" id="UPA00035">
    <property type="reaction ID" value="UER00044"/>
</dbReference>
<dbReference type="AlphaFoldDB" id="A0A1I1H4K3"/>
<dbReference type="OrthoDB" id="9804578at2"/>
<evidence type="ECO:0000256" key="1">
    <source>
        <dbReference type="ARBA" id="ARBA00003365"/>
    </source>
</evidence>
<dbReference type="InterPro" id="IPR002028">
    <property type="entry name" value="Trp_synthase_suA"/>
</dbReference>
<dbReference type="InterPro" id="IPR013785">
    <property type="entry name" value="Aldolase_TIM"/>
</dbReference>
<keyword evidence="12" id="KW-1185">Reference proteome</keyword>
<dbReference type="HAMAP" id="MF_00131">
    <property type="entry name" value="Trp_synth_alpha"/>
    <property type="match status" value="1"/>
</dbReference>
<evidence type="ECO:0000256" key="3">
    <source>
        <dbReference type="ARBA" id="ARBA00011270"/>
    </source>
</evidence>
<comment type="catalytic activity">
    <reaction evidence="8 9">
        <text>(1S,2R)-1-C-(indol-3-yl)glycerol 3-phosphate + L-serine = D-glyceraldehyde 3-phosphate + L-tryptophan + H2O</text>
        <dbReference type="Rhea" id="RHEA:10532"/>
        <dbReference type="ChEBI" id="CHEBI:15377"/>
        <dbReference type="ChEBI" id="CHEBI:33384"/>
        <dbReference type="ChEBI" id="CHEBI:57912"/>
        <dbReference type="ChEBI" id="CHEBI:58866"/>
        <dbReference type="ChEBI" id="CHEBI:59776"/>
        <dbReference type="EC" id="4.2.1.20"/>
    </reaction>
</comment>
<dbReference type="NCBIfam" id="TIGR00262">
    <property type="entry name" value="trpA"/>
    <property type="match status" value="1"/>
</dbReference>
<dbReference type="Gene3D" id="3.20.20.70">
    <property type="entry name" value="Aldolase class I"/>
    <property type="match status" value="1"/>
</dbReference>
<comment type="pathway">
    <text evidence="2 9">Amino-acid biosynthesis; L-tryptophan biosynthesis; L-tryptophan from chorismate: step 5/5.</text>
</comment>
<keyword evidence="6 9" id="KW-0057">Aromatic amino acid biosynthesis</keyword>
<sequence>MNRIDLIFNKLKEENKKALIPFVANGDPTLDETVQAVLKLEKAGASIVEIGVPFSDPLADGPVIQNAYTRALKGGIKVKDIFICGRKIREQSEIPLVIMIYYNLVHHYGVDEFLKEAGEAGFDGLIIPDIPLEERGELKEMAESNGVYLIPLVAPTSKQRIEKITNGAKGFVYCVSSNGTTGERSVLSRDITDYLNIVKTISDVPICLGFGISSKEVVKQVKEFCDGVIIGSAIIRRMSESRDNAYEFIEEIRKEIDL</sequence>
<evidence type="ECO:0000256" key="8">
    <source>
        <dbReference type="ARBA" id="ARBA00049047"/>
    </source>
</evidence>
<evidence type="ECO:0000256" key="5">
    <source>
        <dbReference type="ARBA" id="ARBA00022822"/>
    </source>
</evidence>
<dbReference type="InterPro" id="IPR018204">
    <property type="entry name" value="Trp_synthase_alpha_AS"/>
</dbReference>
<dbReference type="PANTHER" id="PTHR43406:SF1">
    <property type="entry name" value="TRYPTOPHAN SYNTHASE ALPHA CHAIN, CHLOROPLASTIC"/>
    <property type="match status" value="1"/>
</dbReference>
<evidence type="ECO:0000256" key="10">
    <source>
        <dbReference type="RuleBase" id="RU003662"/>
    </source>
</evidence>
<dbReference type="PROSITE" id="PS00167">
    <property type="entry name" value="TRP_SYNTHASE_ALPHA"/>
    <property type="match status" value="1"/>
</dbReference>
<dbReference type="Proteomes" id="UP000199263">
    <property type="component" value="Unassembled WGS sequence"/>
</dbReference>
<comment type="function">
    <text evidence="1 9">The alpha subunit is responsible for the aldol cleavage of indoleglycerol phosphate to indole and glyceraldehyde 3-phosphate.</text>
</comment>
<gene>
    <name evidence="9" type="primary">trpA</name>
    <name evidence="11" type="ORF">SAMN05421842_101177</name>
</gene>
<dbReference type="SUPFAM" id="SSF51366">
    <property type="entry name" value="Ribulose-phoshate binding barrel"/>
    <property type="match status" value="1"/>
</dbReference>
<name>A0A1I1H4K3_9CLOT</name>
<dbReference type="Pfam" id="PF00290">
    <property type="entry name" value="Trp_syntA"/>
    <property type="match status" value="1"/>
</dbReference>
<dbReference type="GO" id="GO:0004834">
    <property type="term" value="F:tryptophan synthase activity"/>
    <property type="evidence" value="ECO:0007669"/>
    <property type="project" value="UniProtKB-UniRule"/>
</dbReference>
<evidence type="ECO:0000256" key="6">
    <source>
        <dbReference type="ARBA" id="ARBA00023141"/>
    </source>
</evidence>
<keyword evidence="7 9" id="KW-0456">Lyase</keyword>
<keyword evidence="5 9" id="KW-0822">Tryptophan biosynthesis</keyword>
<evidence type="ECO:0000313" key="12">
    <source>
        <dbReference type="Proteomes" id="UP000199263"/>
    </source>
</evidence>
<reference evidence="11 12" key="1">
    <citation type="submission" date="2016-10" db="EMBL/GenBank/DDBJ databases">
        <authorList>
            <person name="de Groot N.N."/>
        </authorList>
    </citation>
    <scope>NUCLEOTIDE SEQUENCE [LARGE SCALE GENOMIC DNA]</scope>
    <source>
        <strain evidence="11 12">DSM 12992</strain>
    </source>
</reference>
<protein>
    <recommendedName>
        <fullName evidence="9">Tryptophan synthase alpha chain</fullName>
        <ecNumber evidence="9">4.2.1.20</ecNumber>
    </recommendedName>
</protein>
<dbReference type="CDD" id="cd04724">
    <property type="entry name" value="Tryptophan_synthase_alpha"/>
    <property type="match status" value="1"/>
</dbReference>
<dbReference type="RefSeq" id="WP_090087838.1">
    <property type="nucleotide sequence ID" value="NZ_FOMG01000001.1"/>
</dbReference>
<dbReference type="PANTHER" id="PTHR43406">
    <property type="entry name" value="TRYPTOPHAN SYNTHASE, ALPHA CHAIN"/>
    <property type="match status" value="1"/>
</dbReference>
<comment type="subunit">
    <text evidence="3 9">Tetramer of two alpha and two beta chains.</text>
</comment>
<evidence type="ECO:0000313" key="11">
    <source>
        <dbReference type="EMBL" id="SFC18884.1"/>
    </source>
</evidence>
<evidence type="ECO:0000256" key="7">
    <source>
        <dbReference type="ARBA" id="ARBA00023239"/>
    </source>
</evidence>
<dbReference type="GO" id="GO:0005829">
    <property type="term" value="C:cytosol"/>
    <property type="evidence" value="ECO:0007669"/>
    <property type="project" value="TreeGrafter"/>
</dbReference>
<dbReference type="STRING" id="119641.SAMN05421842_101177"/>
<proteinExistence type="inferred from homology"/>
<feature type="active site" description="Proton acceptor" evidence="9">
    <location>
        <position position="60"/>
    </location>
</feature>
<accession>A0A1I1H4K3</accession>
<comment type="similarity">
    <text evidence="9 10">Belongs to the TrpA family.</text>
</comment>
<dbReference type="EC" id="4.2.1.20" evidence="9"/>
<dbReference type="FunFam" id="3.20.20.70:FF:000037">
    <property type="entry name" value="Tryptophan synthase alpha chain"/>
    <property type="match status" value="1"/>
</dbReference>
<dbReference type="InterPro" id="IPR011060">
    <property type="entry name" value="RibuloseP-bd_barrel"/>
</dbReference>
<feature type="active site" description="Proton acceptor" evidence="9">
    <location>
        <position position="49"/>
    </location>
</feature>
<keyword evidence="4 9" id="KW-0028">Amino-acid biosynthesis</keyword>